<keyword evidence="1" id="KW-0472">Membrane</keyword>
<sequence length="304" mass="33808">MNSNFNKPKGFGEILDQTFKISKYKFKDFFFILLLLVGPIYLLQAMIELAAGKSFIRQEGGGGAWYEEMIRNMEMSEEVSLSSNLAADIGILFVSLLVLFTYPVAQAAIIFGVNHINHNREFTVSTIVKQAFGRFFPMIGSSLLYVLIAFGIIFGFTMTGIFTSVLVFAIDVIAGIIVSIVMTASLLLIGAFLLTRWSFFFGSVVLDKNSPGLTRSWRLSKGRTFKLMGLYIIFFLITTSIGVAIELSFSAFLGNSVLLGLIVSFTTLFTTLIMAVGYAVMYLDLKVRHDADDLRELIDDYHIG</sequence>
<feature type="transmembrane region" description="Helical" evidence="1">
    <location>
        <begin position="227"/>
        <end position="245"/>
    </location>
</feature>
<comment type="caution">
    <text evidence="2">The sequence shown here is derived from an EMBL/GenBank/DDBJ whole genome shotgun (WGS) entry which is preliminary data.</text>
</comment>
<reference evidence="2 3" key="1">
    <citation type="submission" date="2019-08" db="EMBL/GenBank/DDBJ databases">
        <title>Bacillus genomes from the desert of Cuatro Cienegas, Coahuila.</title>
        <authorList>
            <person name="Olmedo-Alvarez G."/>
        </authorList>
    </citation>
    <scope>NUCLEOTIDE SEQUENCE [LARGE SCALE GENOMIC DNA]</scope>
    <source>
        <strain evidence="2 3">CH28_1T</strain>
    </source>
</reference>
<protein>
    <recommendedName>
        <fullName evidence="4">Glycerophosphoryl diester phosphodiesterase membrane domain-containing protein</fullName>
    </recommendedName>
</protein>
<dbReference type="Proteomes" id="UP000322524">
    <property type="component" value="Unassembled WGS sequence"/>
</dbReference>
<organism evidence="2 3">
    <name type="scientific">Sutcliffiella horikoshii</name>
    <dbReference type="NCBI Taxonomy" id="79883"/>
    <lineage>
        <taxon>Bacteria</taxon>
        <taxon>Bacillati</taxon>
        <taxon>Bacillota</taxon>
        <taxon>Bacilli</taxon>
        <taxon>Bacillales</taxon>
        <taxon>Bacillaceae</taxon>
        <taxon>Sutcliffiella</taxon>
    </lineage>
</organism>
<evidence type="ECO:0008006" key="4">
    <source>
        <dbReference type="Google" id="ProtNLM"/>
    </source>
</evidence>
<dbReference type="OrthoDB" id="2375893at2"/>
<evidence type="ECO:0000313" key="3">
    <source>
        <dbReference type="Proteomes" id="UP000322524"/>
    </source>
</evidence>
<dbReference type="AlphaFoldDB" id="A0A5D4T3T9"/>
<keyword evidence="1" id="KW-1133">Transmembrane helix</keyword>
<evidence type="ECO:0000256" key="1">
    <source>
        <dbReference type="SAM" id="Phobius"/>
    </source>
</evidence>
<dbReference type="RefSeq" id="WP_148986278.1">
    <property type="nucleotide sequence ID" value="NZ_VTEV01000001.1"/>
</dbReference>
<evidence type="ECO:0000313" key="2">
    <source>
        <dbReference type="EMBL" id="TYS70367.1"/>
    </source>
</evidence>
<feature type="transmembrane region" description="Helical" evidence="1">
    <location>
        <begin position="176"/>
        <end position="206"/>
    </location>
</feature>
<gene>
    <name evidence="2" type="ORF">FZC76_00240</name>
</gene>
<feature type="transmembrane region" description="Helical" evidence="1">
    <location>
        <begin position="29"/>
        <end position="47"/>
    </location>
</feature>
<accession>A0A5D4T3T9</accession>
<proteinExistence type="predicted"/>
<feature type="transmembrane region" description="Helical" evidence="1">
    <location>
        <begin position="143"/>
        <end position="170"/>
    </location>
</feature>
<dbReference type="EMBL" id="VTEV01000001">
    <property type="protein sequence ID" value="TYS70367.1"/>
    <property type="molecule type" value="Genomic_DNA"/>
</dbReference>
<keyword evidence="1" id="KW-0812">Transmembrane</keyword>
<feature type="transmembrane region" description="Helical" evidence="1">
    <location>
        <begin position="89"/>
        <end position="113"/>
    </location>
</feature>
<name>A0A5D4T3T9_9BACI</name>
<feature type="transmembrane region" description="Helical" evidence="1">
    <location>
        <begin position="257"/>
        <end position="280"/>
    </location>
</feature>